<comment type="cofactor">
    <cofactor evidence="4">
        <name>Mn(2+)</name>
        <dbReference type="ChEBI" id="CHEBI:29035"/>
    </cofactor>
    <text evidence="4">Binds 2 manganese ions per subunit.</text>
</comment>
<dbReference type="PANTHER" id="PTHR11358">
    <property type="entry name" value="ARGINASE/AGMATINASE"/>
    <property type="match status" value="1"/>
</dbReference>
<dbReference type="KEGG" id="tagg:NF865_07545"/>
<protein>
    <submittedName>
        <fullName evidence="6">Agmatinase</fullName>
        <ecNumber evidence="6">3.5.3.11</ecNumber>
    </submittedName>
</protein>
<sequence length="277" mass="31180">MLFGIPPSEKPNLYILGIPWDESSSYRRGCAEGPEVIREATSEKLYNSFNESLVDLAEHWRYKDLGDVKAESFEELVERIDDLVKSHYSGELFLFLGGDHSITYATFRALREASKEEFGLIYFDAHPDLYSEYDGNKYSHACTVRRLVEEGFVKGRDVVQIGIRAPTKEQIDFAEEHGIKIISASEVYRCQEVDVPFEKAYLSFDMDVLDPAFAPGVGNPEPGGLTTRELVEVIKSLKTEVVAFDVVELNPDYDYKGITAFAAAKVIREVLGKAVKI</sequence>
<dbReference type="SUPFAM" id="SSF52768">
    <property type="entry name" value="Arginase/deacetylase"/>
    <property type="match status" value="1"/>
</dbReference>
<dbReference type="Proteomes" id="UP001055732">
    <property type="component" value="Chromosome"/>
</dbReference>
<dbReference type="Pfam" id="PF00491">
    <property type="entry name" value="Arginase"/>
    <property type="match status" value="1"/>
</dbReference>
<evidence type="ECO:0000313" key="7">
    <source>
        <dbReference type="Proteomes" id="UP001055732"/>
    </source>
</evidence>
<feature type="binding site" evidence="4">
    <location>
        <position position="126"/>
    </location>
    <ligand>
        <name>Mn(2+)</name>
        <dbReference type="ChEBI" id="CHEBI:29035"/>
        <label>2</label>
    </ligand>
</feature>
<dbReference type="PROSITE" id="PS01053">
    <property type="entry name" value="ARGINASE_1"/>
    <property type="match status" value="1"/>
</dbReference>
<keyword evidence="2 4" id="KW-0479">Metal-binding</keyword>
<gene>
    <name evidence="6" type="primary">speB</name>
    <name evidence="6" type="ORF">NF865_07545</name>
</gene>
<dbReference type="GO" id="GO:0008783">
    <property type="term" value="F:agmatinase activity"/>
    <property type="evidence" value="ECO:0007669"/>
    <property type="project" value="UniProtKB-EC"/>
</dbReference>
<proteinExistence type="inferred from homology"/>
<dbReference type="AlphaFoldDB" id="A0A9E7SN90"/>
<dbReference type="PIRSF" id="PIRSF036979">
    <property type="entry name" value="Arginase"/>
    <property type="match status" value="1"/>
</dbReference>
<dbReference type="PROSITE" id="PS51409">
    <property type="entry name" value="ARGINASE_2"/>
    <property type="match status" value="1"/>
</dbReference>
<dbReference type="CDD" id="cd11593">
    <property type="entry name" value="Agmatinase-like_2"/>
    <property type="match status" value="1"/>
</dbReference>
<dbReference type="InterPro" id="IPR006035">
    <property type="entry name" value="Ureohydrolase"/>
</dbReference>
<keyword evidence="4" id="KW-0464">Manganese</keyword>
<feature type="binding site" evidence="4">
    <location>
        <position position="205"/>
    </location>
    <ligand>
        <name>Mn(2+)</name>
        <dbReference type="ChEBI" id="CHEBI:29035"/>
        <label>1</label>
    </ligand>
</feature>
<evidence type="ECO:0000256" key="5">
    <source>
        <dbReference type="RuleBase" id="RU003684"/>
    </source>
</evidence>
<dbReference type="PANTHER" id="PTHR11358:SF26">
    <property type="entry name" value="GUANIDINO ACID HYDROLASE, MITOCHONDRIAL"/>
    <property type="match status" value="1"/>
</dbReference>
<comment type="similarity">
    <text evidence="1">Belongs to the arginase family. Agmatinase subfamily.</text>
</comment>
<reference evidence="6" key="2">
    <citation type="submission" date="2022-06" db="EMBL/GenBank/DDBJ databases">
        <authorList>
            <person name="Park Y.-J."/>
        </authorList>
    </citation>
    <scope>NUCLEOTIDE SEQUENCE</scope>
    <source>
        <strain evidence="6">TY</strain>
    </source>
</reference>
<feature type="binding site" evidence="4">
    <location>
        <position position="100"/>
    </location>
    <ligand>
        <name>Mn(2+)</name>
        <dbReference type="ChEBI" id="CHEBI:29035"/>
        <label>1</label>
    </ligand>
</feature>
<dbReference type="InterPro" id="IPR020855">
    <property type="entry name" value="Ureohydrolase_Mn_BS"/>
</dbReference>
<evidence type="ECO:0000256" key="4">
    <source>
        <dbReference type="PIRSR" id="PIRSR036979-1"/>
    </source>
</evidence>
<feature type="binding site" evidence="4">
    <location>
        <position position="128"/>
    </location>
    <ligand>
        <name>Mn(2+)</name>
        <dbReference type="ChEBI" id="CHEBI:29035"/>
        <label>1</label>
    </ligand>
</feature>
<reference evidence="6" key="1">
    <citation type="journal article" date="1998" name="Int. J. Syst. Bacteriol. 48 Pt">
        <title>Thermococcus guaymasensis sp. nov. and Thermococcus aggregans sp. nov., two novel thermophilic archaea isolated from the Guaymas Basin hydrothermal vent site.</title>
        <authorList>
            <person name="Canganella F."/>
            <person name="Jones W.J."/>
            <person name="Gambacorta A."/>
            <person name="Antranikian G."/>
        </authorList>
    </citation>
    <scope>NUCLEOTIDE SEQUENCE</scope>
    <source>
        <strain evidence="6">TY</strain>
    </source>
</reference>
<feature type="binding site" evidence="4">
    <location>
        <position position="124"/>
    </location>
    <ligand>
        <name>Mn(2+)</name>
        <dbReference type="ChEBI" id="CHEBI:29035"/>
        <label>2</label>
    </ligand>
</feature>
<feature type="binding site" evidence="4">
    <location>
        <position position="207"/>
    </location>
    <ligand>
        <name>Mn(2+)</name>
        <dbReference type="ChEBI" id="CHEBI:29035"/>
        <label>1</label>
    </ligand>
</feature>
<dbReference type="GO" id="GO:0046872">
    <property type="term" value="F:metal ion binding"/>
    <property type="evidence" value="ECO:0007669"/>
    <property type="project" value="UniProtKB-KW"/>
</dbReference>
<evidence type="ECO:0000256" key="1">
    <source>
        <dbReference type="ARBA" id="ARBA00009227"/>
    </source>
</evidence>
<evidence type="ECO:0000256" key="3">
    <source>
        <dbReference type="ARBA" id="ARBA00022801"/>
    </source>
</evidence>
<dbReference type="EMBL" id="CP099582">
    <property type="protein sequence ID" value="USS40180.1"/>
    <property type="molecule type" value="Genomic_DNA"/>
</dbReference>
<dbReference type="InterPro" id="IPR005925">
    <property type="entry name" value="Agmatinase-rel"/>
</dbReference>
<dbReference type="EC" id="3.5.3.11" evidence="6"/>
<evidence type="ECO:0000256" key="2">
    <source>
        <dbReference type="ARBA" id="ARBA00022723"/>
    </source>
</evidence>
<keyword evidence="7" id="KW-1185">Reference proteome</keyword>
<keyword evidence="3 5" id="KW-0378">Hydrolase</keyword>
<dbReference type="RefSeq" id="WP_253304137.1">
    <property type="nucleotide sequence ID" value="NZ_CP099582.1"/>
</dbReference>
<accession>A0A9E7SN90</accession>
<dbReference type="GO" id="GO:0033389">
    <property type="term" value="P:putrescine biosynthetic process from arginine, via agmatine"/>
    <property type="evidence" value="ECO:0007669"/>
    <property type="project" value="TreeGrafter"/>
</dbReference>
<name>A0A9E7SN90_THEAG</name>
<dbReference type="InterPro" id="IPR023696">
    <property type="entry name" value="Ureohydrolase_dom_sf"/>
</dbReference>
<dbReference type="NCBIfam" id="TIGR01230">
    <property type="entry name" value="agmatinase"/>
    <property type="match status" value="1"/>
</dbReference>
<dbReference type="Gene3D" id="3.40.800.10">
    <property type="entry name" value="Ureohydrolase domain"/>
    <property type="match status" value="1"/>
</dbReference>
<organism evidence="6 7">
    <name type="scientific">Thermococcus aggregans</name>
    <dbReference type="NCBI Taxonomy" id="110163"/>
    <lineage>
        <taxon>Archaea</taxon>
        <taxon>Methanobacteriati</taxon>
        <taxon>Methanobacteriota</taxon>
        <taxon>Thermococci</taxon>
        <taxon>Thermococcales</taxon>
        <taxon>Thermococcaceae</taxon>
        <taxon>Thermococcus</taxon>
    </lineage>
</organism>
<evidence type="ECO:0000313" key="6">
    <source>
        <dbReference type="EMBL" id="USS40180.1"/>
    </source>
</evidence>